<keyword evidence="4 8" id="KW-0479">Metal-binding</keyword>
<name>A0A9W9J878_9EURO</name>
<evidence type="ECO:0000256" key="7">
    <source>
        <dbReference type="ARBA" id="ARBA00023033"/>
    </source>
</evidence>
<keyword evidence="7 9" id="KW-0503">Monooxygenase</keyword>
<evidence type="ECO:0000313" key="11">
    <source>
        <dbReference type="EMBL" id="KAJ5191584.1"/>
    </source>
</evidence>
<evidence type="ECO:0000256" key="3">
    <source>
        <dbReference type="ARBA" id="ARBA00022617"/>
    </source>
</evidence>
<keyword evidence="10" id="KW-1133">Transmembrane helix</keyword>
<sequence>MGLHSLNLSQIPFYILIAGAAAIGFSILKVAQVLQGMENPLIEHEECFARENGCQEPLHNVSHGLFGIGMVRAMLAAGREKRFLELICTWHRDYGTTFRATMAGRKVVFTVEPKNVQTILALKFKDFELGTIRSDSMRPLLGNGIFCSDGVQWEHSRALLRPNFARNQITDIEIYETHVAKLIQHIPGDGSTVDLQDLFFRMTLDSATEFLFGESVHSLNDVTSPAASAFAKDFAISQEGLAIRGRMGSLMMFYRNKEFSKAVVDARSYVDRFVEKAISHRVALDSGQDVSEEASKLTEQQYVFLYELSKRTLDKTELTDQLLNILLAGRDTTASLLSITFFILARRPDIWTKLRKEVLELDGRKPTYEDLKSMAYLGWVLNESLRTYPIVPFNVRMANKDTYLPTGGGPDGTAPVSIPKGQEVMYSVYVMQRHQKFFGPDADEYRPERWENLRPGWAYVPFNGGPRICIGQQFALTEAGYTAVRLLQHFEAIESRDSKPFEEALTLTLSSANGTKVAMTPAKST</sequence>
<dbReference type="GO" id="GO:0043386">
    <property type="term" value="P:mycotoxin biosynthetic process"/>
    <property type="evidence" value="ECO:0007669"/>
    <property type="project" value="UniProtKB-ARBA"/>
</dbReference>
<feature type="transmembrane region" description="Helical" evidence="10">
    <location>
        <begin position="12"/>
        <end position="31"/>
    </location>
</feature>
<evidence type="ECO:0000256" key="8">
    <source>
        <dbReference type="PIRSR" id="PIRSR602401-1"/>
    </source>
</evidence>
<dbReference type="GO" id="GO:0020037">
    <property type="term" value="F:heme binding"/>
    <property type="evidence" value="ECO:0007669"/>
    <property type="project" value="InterPro"/>
</dbReference>
<dbReference type="PANTHER" id="PTHR24287">
    <property type="entry name" value="P450, PUTATIVE (EUROFUNG)-RELATED"/>
    <property type="match status" value="1"/>
</dbReference>
<dbReference type="PRINTS" id="PR00385">
    <property type="entry name" value="P450"/>
</dbReference>
<evidence type="ECO:0000256" key="9">
    <source>
        <dbReference type="RuleBase" id="RU000461"/>
    </source>
</evidence>
<dbReference type="InterPro" id="IPR017972">
    <property type="entry name" value="Cyt_P450_CS"/>
</dbReference>
<dbReference type="Pfam" id="PF00067">
    <property type="entry name" value="p450"/>
    <property type="match status" value="1"/>
</dbReference>
<keyword evidence="5 9" id="KW-0560">Oxidoreductase</keyword>
<dbReference type="SUPFAM" id="SSF48264">
    <property type="entry name" value="Cytochrome P450"/>
    <property type="match status" value="1"/>
</dbReference>
<comment type="caution">
    <text evidence="11">The sequence shown here is derived from an EMBL/GenBank/DDBJ whole genome shotgun (WGS) entry which is preliminary data.</text>
</comment>
<dbReference type="InterPro" id="IPR002401">
    <property type="entry name" value="Cyt_P450_E_grp-I"/>
</dbReference>
<dbReference type="CDD" id="cd11063">
    <property type="entry name" value="CYP52"/>
    <property type="match status" value="1"/>
</dbReference>
<dbReference type="OrthoDB" id="1470350at2759"/>
<dbReference type="Proteomes" id="UP001150904">
    <property type="component" value="Unassembled WGS sequence"/>
</dbReference>
<dbReference type="EMBL" id="JAPQKR010000016">
    <property type="protein sequence ID" value="KAJ5191584.1"/>
    <property type="molecule type" value="Genomic_DNA"/>
</dbReference>
<evidence type="ECO:0000256" key="4">
    <source>
        <dbReference type="ARBA" id="ARBA00022723"/>
    </source>
</evidence>
<evidence type="ECO:0000256" key="5">
    <source>
        <dbReference type="ARBA" id="ARBA00023002"/>
    </source>
</evidence>
<feature type="binding site" description="axial binding residue" evidence="8">
    <location>
        <position position="469"/>
    </location>
    <ligand>
        <name>heme</name>
        <dbReference type="ChEBI" id="CHEBI:30413"/>
    </ligand>
    <ligandPart>
        <name>Fe</name>
        <dbReference type="ChEBI" id="CHEBI:18248"/>
    </ligandPart>
</feature>
<dbReference type="GeneID" id="83184926"/>
<dbReference type="Gene3D" id="1.10.630.10">
    <property type="entry name" value="Cytochrome P450"/>
    <property type="match status" value="1"/>
</dbReference>
<keyword evidence="3 8" id="KW-0349">Heme</keyword>
<keyword evidence="10" id="KW-0812">Transmembrane</keyword>
<dbReference type="GO" id="GO:0004497">
    <property type="term" value="F:monooxygenase activity"/>
    <property type="evidence" value="ECO:0007669"/>
    <property type="project" value="UniProtKB-KW"/>
</dbReference>
<evidence type="ECO:0000256" key="2">
    <source>
        <dbReference type="ARBA" id="ARBA00010617"/>
    </source>
</evidence>
<reference evidence="11" key="1">
    <citation type="submission" date="2022-12" db="EMBL/GenBank/DDBJ databases">
        <authorList>
            <person name="Petersen C."/>
        </authorList>
    </citation>
    <scope>NUCLEOTIDE SEQUENCE</scope>
    <source>
        <strain evidence="11">IBT 15544</strain>
    </source>
</reference>
<comment type="cofactor">
    <cofactor evidence="1 8">
        <name>heme</name>
        <dbReference type="ChEBI" id="CHEBI:30413"/>
    </cofactor>
</comment>
<dbReference type="RefSeq" id="XP_058304524.1">
    <property type="nucleotide sequence ID" value="XM_058457625.1"/>
</dbReference>
<evidence type="ECO:0000256" key="10">
    <source>
        <dbReference type="SAM" id="Phobius"/>
    </source>
</evidence>
<proteinExistence type="inferred from homology"/>
<dbReference type="PROSITE" id="PS00086">
    <property type="entry name" value="CYTOCHROME_P450"/>
    <property type="match status" value="1"/>
</dbReference>
<protein>
    <submittedName>
        <fullName evidence="11">N-alkane-inducible cytochrome P450</fullName>
    </submittedName>
</protein>
<gene>
    <name evidence="11" type="ORF">N7498_010569</name>
</gene>
<dbReference type="PANTHER" id="PTHR24287:SF1">
    <property type="entry name" value="P450, PUTATIVE (EUROFUNG)-RELATED"/>
    <property type="match status" value="1"/>
</dbReference>
<organism evidence="11 12">
    <name type="scientific">Penicillium cinerascens</name>
    <dbReference type="NCBI Taxonomy" id="70096"/>
    <lineage>
        <taxon>Eukaryota</taxon>
        <taxon>Fungi</taxon>
        <taxon>Dikarya</taxon>
        <taxon>Ascomycota</taxon>
        <taxon>Pezizomycotina</taxon>
        <taxon>Eurotiomycetes</taxon>
        <taxon>Eurotiomycetidae</taxon>
        <taxon>Eurotiales</taxon>
        <taxon>Aspergillaceae</taxon>
        <taxon>Penicillium</taxon>
    </lineage>
</organism>
<dbReference type="PRINTS" id="PR00463">
    <property type="entry name" value="EP450I"/>
</dbReference>
<keyword evidence="10" id="KW-0472">Membrane</keyword>
<reference evidence="11" key="2">
    <citation type="journal article" date="2023" name="IMA Fungus">
        <title>Comparative genomic study of the Penicillium genus elucidates a diverse pangenome and 15 lateral gene transfer events.</title>
        <authorList>
            <person name="Petersen C."/>
            <person name="Sorensen T."/>
            <person name="Nielsen M.R."/>
            <person name="Sondergaard T.E."/>
            <person name="Sorensen J.L."/>
            <person name="Fitzpatrick D.A."/>
            <person name="Frisvad J.C."/>
            <person name="Nielsen K.L."/>
        </authorList>
    </citation>
    <scope>NUCLEOTIDE SEQUENCE</scope>
    <source>
        <strain evidence="11">IBT 15544</strain>
    </source>
</reference>
<evidence type="ECO:0000313" key="12">
    <source>
        <dbReference type="Proteomes" id="UP001150904"/>
    </source>
</evidence>
<evidence type="ECO:0000256" key="6">
    <source>
        <dbReference type="ARBA" id="ARBA00023004"/>
    </source>
</evidence>
<dbReference type="InterPro" id="IPR001128">
    <property type="entry name" value="Cyt_P450"/>
</dbReference>
<keyword evidence="12" id="KW-1185">Reference proteome</keyword>
<accession>A0A9W9J878</accession>
<dbReference type="GO" id="GO:0016705">
    <property type="term" value="F:oxidoreductase activity, acting on paired donors, with incorporation or reduction of molecular oxygen"/>
    <property type="evidence" value="ECO:0007669"/>
    <property type="project" value="InterPro"/>
</dbReference>
<dbReference type="AlphaFoldDB" id="A0A9W9J878"/>
<dbReference type="InterPro" id="IPR047146">
    <property type="entry name" value="Cyt_P450_E_CYP52_fungi"/>
</dbReference>
<comment type="similarity">
    <text evidence="2 9">Belongs to the cytochrome P450 family.</text>
</comment>
<dbReference type="InterPro" id="IPR036396">
    <property type="entry name" value="Cyt_P450_sf"/>
</dbReference>
<dbReference type="GO" id="GO:0005506">
    <property type="term" value="F:iron ion binding"/>
    <property type="evidence" value="ECO:0007669"/>
    <property type="project" value="InterPro"/>
</dbReference>
<evidence type="ECO:0000256" key="1">
    <source>
        <dbReference type="ARBA" id="ARBA00001971"/>
    </source>
</evidence>
<keyword evidence="6 8" id="KW-0408">Iron</keyword>